<dbReference type="EMBL" id="JABVEC010000040">
    <property type="protein sequence ID" value="MBC6470347.1"/>
    <property type="molecule type" value="Genomic_DNA"/>
</dbReference>
<keyword evidence="2" id="KW-1185">Reference proteome</keyword>
<gene>
    <name evidence="1" type="ORF">HKK74_33370</name>
</gene>
<comment type="caution">
    <text evidence="1">The sequence shown here is derived from an EMBL/GenBank/DDBJ whole genome shotgun (WGS) entry which is preliminary data.</text>
</comment>
<accession>A0ABR7LZS6</accession>
<protein>
    <recommendedName>
        <fullName evidence="3">Protein RecA</fullName>
    </recommendedName>
</protein>
<name>A0ABR7LZS6_9ACTN</name>
<reference evidence="1 2" key="1">
    <citation type="submission" date="2020-06" db="EMBL/GenBank/DDBJ databases">
        <title>Actinomadura xiongansis sp. nov., isolated from soil of Baiyangdian.</title>
        <authorList>
            <person name="Zhang X."/>
        </authorList>
    </citation>
    <scope>NUCLEOTIDE SEQUENCE [LARGE SCALE GENOMIC DNA]</scope>
    <source>
        <strain evidence="1 2">HBUM206468</strain>
    </source>
</reference>
<evidence type="ECO:0000313" key="1">
    <source>
        <dbReference type="EMBL" id="MBC6470347.1"/>
    </source>
</evidence>
<sequence length="244" mass="24840">MGVPMEMSAQVGAVPTGVGRLESGTRAPAPVPVSRALEPVLGNGLRRGSVVSVAGPAAGSLGLALMAEASSAGGWCAVVGVPELGMVAAAAMGIEPARLVLVDDPGQRWPEVVAALMEGVEVVLLRPGGRPDPTVARRLTALARRHGSVLVSAGAWEGAHVRLQVREASWIGVGDGHGHLRGRQALIHAEGRGAAGPGRQAWVWLPDPDGHITAATPTRLEATDDSGLTTTAPDPVHYPLAVAT</sequence>
<evidence type="ECO:0000313" key="2">
    <source>
        <dbReference type="Proteomes" id="UP000805614"/>
    </source>
</evidence>
<dbReference type="Proteomes" id="UP000805614">
    <property type="component" value="Unassembled WGS sequence"/>
</dbReference>
<proteinExistence type="predicted"/>
<organism evidence="1 2">
    <name type="scientific">Actinomadura alba</name>
    <dbReference type="NCBI Taxonomy" id="406431"/>
    <lineage>
        <taxon>Bacteria</taxon>
        <taxon>Bacillati</taxon>
        <taxon>Actinomycetota</taxon>
        <taxon>Actinomycetes</taxon>
        <taxon>Streptosporangiales</taxon>
        <taxon>Thermomonosporaceae</taxon>
        <taxon>Actinomadura</taxon>
    </lineage>
</organism>
<dbReference type="RefSeq" id="WP_187247393.1">
    <property type="nucleotide sequence ID" value="NZ_BAAAOK010000001.1"/>
</dbReference>
<evidence type="ECO:0008006" key="3">
    <source>
        <dbReference type="Google" id="ProtNLM"/>
    </source>
</evidence>